<evidence type="ECO:0000256" key="3">
    <source>
        <dbReference type="ARBA" id="ARBA00022622"/>
    </source>
</evidence>
<comment type="subcellular location">
    <subcellularLocation>
        <location evidence="1">Cell membrane</location>
        <topology evidence="1">Lipid-anchor</topology>
        <topology evidence="1">GPI-anchor</topology>
    </subcellularLocation>
</comment>
<feature type="chain" id="PRO_5035756274" description="FAS1 domain-containing protein" evidence="8">
    <location>
        <begin position="30"/>
        <end position="276"/>
    </location>
</feature>
<evidence type="ECO:0000256" key="7">
    <source>
        <dbReference type="SAM" id="MobiDB-lite"/>
    </source>
</evidence>
<evidence type="ECO:0000256" key="1">
    <source>
        <dbReference type="ARBA" id="ARBA00004609"/>
    </source>
</evidence>
<accession>A0A8T2Q5H2</accession>
<dbReference type="InterPro" id="IPR000782">
    <property type="entry name" value="FAS1_domain"/>
</dbReference>
<gene>
    <name evidence="10" type="ORF">KP509_38G066200</name>
</gene>
<dbReference type="EMBL" id="CM035443">
    <property type="protein sequence ID" value="KAH7278959.1"/>
    <property type="molecule type" value="Genomic_DNA"/>
</dbReference>
<dbReference type="GO" id="GO:0009834">
    <property type="term" value="P:plant-type secondary cell wall biogenesis"/>
    <property type="evidence" value="ECO:0007669"/>
    <property type="project" value="TreeGrafter"/>
</dbReference>
<dbReference type="SUPFAM" id="SSF82153">
    <property type="entry name" value="FAS1 domain"/>
    <property type="match status" value="1"/>
</dbReference>
<comment type="caution">
    <text evidence="10">The sequence shown here is derived from an EMBL/GenBank/DDBJ whole genome shotgun (WGS) entry which is preliminary data.</text>
</comment>
<keyword evidence="11" id="KW-1185">Reference proteome</keyword>
<evidence type="ECO:0000256" key="8">
    <source>
        <dbReference type="SAM" id="SignalP"/>
    </source>
</evidence>
<evidence type="ECO:0000256" key="6">
    <source>
        <dbReference type="ARBA" id="ARBA00024686"/>
    </source>
</evidence>
<evidence type="ECO:0000256" key="4">
    <source>
        <dbReference type="ARBA" id="ARBA00022729"/>
    </source>
</evidence>
<keyword evidence="2" id="KW-1003">Cell membrane</keyword>
<dbReference type="AlphaFoldDB" id="A0A8T2Q5H2"/>
<dbReference type="SMART" id="SM00554">
    <property type="entry name" value="FAS1"/>
    <property type="match status" value="1"/>
</dbReference>
<feature type="region of interest" description="Disordered" evidence="7">
    <location>
        <begin position="40"/>
        <end position="60"/>
    </location>
</feature>
<dbReference type="Proteomes" id="UP000825935">
    <property type="component" value="Chromosome 38"/>
</dbReference>
<dbReference type="InterPro" id="IPR045003">
    <property type="entry name" value="FLA_A"/>
</dbReference>
<proteinExistence type="predicted"/>
<dbReference type="PANTHER" id="PTHR32077:SF86">
    <property type="entry name" value="FAS1 DOMAIN-CONTAINING PROTEIN SELMODRAFT_448915"/>
    <property type="match status" value="1"/>
</dbReference>
<sequence length="276" mass="29441">MAGMLSTFSLLYLNCIIFTTLLCLQKSMAQVPPTAILAPPPSPSQFSAPPTSSPPPLPPAPPAIALCNLTQIIRDAGRFSTFLQLLNETRALDKFQAQANRTDVGITVFVPTDDAFTLEPAATLLKNLTAEQKVPLAYFHALTKWFSLSELQNVNNMMISTFATYNDNTSGKKYSVNVTNFNGTLSMQTAWSNASITSTPYNAQPCSIYSVNQVLLSVDIFGMPPSAGGGSVNSTNSTAPRPSPPSPPSSGTAKTLYSAVAASIMVLICSFELLVF</sequence>
<dbReference type="Pfam" id="PF02469">
    <property type="entry name" value="Fasciclin"/>
    <property type="match status" value="1"/>
</dbReference>
<keyword evidence="5" id="KW-0472">Membrane</keyword>
<evidence type="ECO:0000313" key="10">
    <source>
        <dbReference type="EMBL" id="KAH7278959.1"/>
    </source>
</evidence>
<dbReference type="OMA" id="FLAHCIS"/>
<feature type="region of interest" description="Disordered" evidence="7">
    <location>
        <begin position="229"/>
        <end position="252"/>
    </location>
</feature>
<dbReference type="GO" id="GO:0098552">
    <property type="term" value="C:side of membrane"/>
    <property type="evidence" value="ECO:0007669"/>
    <property type="project" value="UniProtKB-KW"/>
</dbReference>
<dbReference type="InterPro" id="IPR036378">
    <property type="entry name" value="FAS1_dom_sf"/>
</dbReference>
<evidence type="ECO:0000256" key="5">
    <source>
        <dbReference type="ARBA" id="ARBA00023136"/>
    </source>
</evidence>
<comment type="function">
    <text evidence="6">May be a cell surface adhesion protein.</text>
</comment>
<name>A0A8T2Q5H2_CERRI</name>
<organism evidence="10 11">
    <name type="scientific">Ceratopteris richardii</name>
    <name type="common">Triangle waterfern</name>
    <dbReference type="NCBI Taxonomy" id="49495"/>
    <lineage>
        <taxon>Eukaryota</taxon>
        <taxon>Viridiplantae</taxon>
        <taxon>Streptophyta</taxon>
        <taxon>Embryophyta</taxon>
        <taxon>Tracheophyta</taxon>
        <taxon>Polypodiopsida</taxon>
        <taxon>Polypodiidae</taxon>
        <taxon>Polypodiales</taxon>
        <taxon>Pteridineae</taxon>
        <taxon>Pteridaceae</taxon>
        <taxon>Parkerioideae</taxon>
        <taxon>Ceratopteris</taxon>
    </lineage>
</organism>
<evidence type="ECO:0000259" key="9">
    <source>
        <dbReference type="PROSITE" id="PS50213"/>
    </source>
</evidence>
<dbReference type="PANTHER" id="PTHR32077">
    <property type="entry name" value="FASCICLIN-LIKE ARABINOGALACTAN PROTEIN"/>
    <property type="match status" value="1"/>
</dbReference>
<keyword evidence="3" id="KW-0336">GPI-anchor</keyword>
<keyword evidence="3" id="KW-0325">Glycoprotein</keyword>
<keyword evidence="3" id="KW-0449">Lipoprotein</keyword>
<dbReference type="GO" id="GO:0005886">
    <property type="term" value="C:plasma membrane"/>
    <property type="evidence" value="ECO:0007669"/>
    <property type="project" value="UniProtKB-SubCell"/>
</dbReference>
<dbReference type="PROSITE" id="PS50213">
    <property type="entry name" value="FAS1"/>
    <property type="match status" value="1"/>
</dbReference>
<dbReference type="Gene3D" id="2.30.180.10">
    <property type="entry name" value="FAS1 domain"/>
    <property type="match status" value="1"/>
</dbReference>
<keyword evidence="4 8" id="KW-0732">Signal</keyword>
<feature type="compositionally biased region" description="Pro residues" evidence="7">
    <location>
        <begin position="51"/>
        <end position="60"/>
    </location>
</feature>
<evidence type="ECO:0000256" key="2">
    <source>
        <dbReference type="ARBA" id="ARBA00022475"/>
    </source>
</evidence>
<protein>
    <recommendedName>
        <fullName evidence="9">FAS1 domain-containing protein</fullName>
    </recommendedName>
</protein>
<dbReference type="OrthoDB" id="286301at2759"/>
<evidence type="ECO:0000313" key="11">
    <source>
        <dbReference type="Proteomes" id="UP000825935"/>
    </source>
</evidence>
<feature type="domain" description="FAS1" evidence="9">
    <location>
        <begin position="66"/>
        <end position="215"/>
    </location>
</feature>
<reference evidence="10" key="1">
    <citation type="submission" date="2021-08" db="EMBL/GenBank/DDBJ databases">
        <title>WGS assembly of Ceratopteris richardii.</title>
        <authorList>
            <person name="Marchant D.B."/>
            <person name="Chen G."/>
            <person name="Jenkins J."/>
            <person name="Shu S."/>
            <person name="Leebens-Mack J."/>
            <person name="Grimwood J."/>
            <person name="Schmutz J."/>
            <person name="Soltis P."/>
            <person name="Soltis D."/>
            <person name="Chen Z.-H."/>
        </authorList>
    </citation>
    <scope>NUCLEOTIDE SEQUENCE</scope>
    <source>
        <strain evidence="10">Whitten #5841</strain>
        <tissue evidence="10">Leaf</tissue>
    </source>
</reference>
<feature type="signal peptide" evidence="8">
    <location>
        <begin position="1"/>
        <end position="29"/>
    </location>
</feature>